<dbReference type="EMBL" id="CP034235">
    <property type="protein sequence ID" value="QGQ98402.1"/>
    <property type="molecule type" value="Genomic_DNA"/>
</dbReference>
<dbReference type="Proteomes" id="UP000426246">
    <property type="component" value="Chromosome"/>
</dbReference>
<protein>
    <submittedName>
        <fullName evidence="3">CapA family protein</fullName>
    </submittedName>
</protein>
<feature type="domain" description="Capsule synthesis protein CapA" evidence="2">
    <location>
        <begin position="37"/>
        <end position="266"/>
    </location>
</feature>
<dbReference type="PANTHER" id="PTHR33393">
    <property type="entry name" value="POLYGLUTAMINE SYNTHESIS ACCESSORY PROTEIN RV0574C-RELATED"/>
    <property type="match status" value="1"/>
</dbReference>
<dbReference type="Gene3D" id="3.60.21.10">
    <property type="match status" value="1"/>
</dbReference>
<dbReference type="PANTHER" id="PTHR33393:SF11">
    <property type="entry name" value="POLYGLUTAMINE SYNTHESIS ACCESSORY PROTEIN RV0574C-RELATED"/>
    <property type="match status" value="1"/>
</dbReference>
<dbReference type="InterPro" id="IPR029052">
    <property type="entry name" value="Metallo-depent_PP-like"/>
</dbReference>
<dbReference type="CDD" id="cd07381">
    <property type="entry name" value="MPP_CapA"/>
    <property type="match status" value="1"/>
</dbReference>
<comment type="similarity">
    <text evidence="1">Belongs to the CapA family.</text>
</comment>
<reference evidence="4" key="1">
    <citation type="submission" date="2018-11" db="EMBL/GenBank/DDBJ databases">
        <title>Complete genome sequence of Paenibacillus sp. ML311-T8.</title>
        <authorList>
            <person name="Nam Y.-D."/>
            <person name="Kang J."/>
            <person name="Chung W.-H."/>
            <person name="Park Y.S."/>
        </authorList>
    </citation>
    <scope>NUCLEOTIDE SEQUENCE [LARGE SCALE GENOMIC DNA]</scope>
    <source>
        <strain evidence="4">ML311-T8</strain>
    </source>
</reference>
<evidence type="ECO:0000313" key="4">
    <source>
        <dbReference type="Proteomes" id="UP000426246"/>
    </source>
</evidence>
<keyword evidence="4" id="KW-1185">Reference proteome</keyword>
<dbReference type="InterPro" id="IPR052169">
    <property type="entry name" value="CW_Biosynth-Accessory"/>
</dbReference>
<dbReference type="KEGG" id="ppsc:EHS13_27695"/>
<organism evidence="3 4">
    <name type="scientific">Paenibacillus psychroresistens</name>
    <dbReference type="NCBI Taxonomy" id="1778678"/>
    <lineage>
        <taxon>Bacteria</taxon>
        <taxon>Bacillati</taxon>
        <taxon>Bacillota</taxon>
        <taxon>Bacilli</taxon>
        <taxon>Bacillales</taxon>
        <taxon>Paenibacillaceae</taxon>
        <taxon>Paenibacillus</taxon>
    </lineage>
</organism>
<dbReference type="SUPFAM" id="SSF56300">
    <property type="entry name" value="Metallo-dependent phosphatases"/>
    <property type="match status" value="1"/>
</dbReference>
<dbReference type="RefSeq" id="WP_155703506.1">
    <property type="nucleotide sequence ID" value="NZ_CP034235.1"/>
</dbReference>
<dbReference type="InterPro" id="IPR019079">
    <property type="entry name" value="Capsule_synth_CapA"/>
</dbReference>
<evidence type="ECO:0000259" key="2">
    <source>
        <dbReference type="SMART" id="SM00854"/>
    </source>
</evidence>
<proteinExistence type="inferred from homology"/>
<dbReference type="AlphaFoldDB" id="A0A6B8RRQ8"/>
<evidence type="ECO:0000256" key="1">
    <source>
        <dbReference type="ARBA" id="ARBA00005662"/>
    </source>
</evidence>
<name>A0A6B8RRQ8_9BACL</name>
<sequence length="337" mass="37594">MPTNFLIALLVTILLVSTPIAHVYSAEKIIGESQDILISAVGDNTLGYDDDFGTKGRFDTVLKSVKDDYSYPYKNVYDILSKDDITIANLETTLTTATKRATKTFKFHGKPEYASILTDGSVEVVNLANNHTLDYFDKGYKDTMATLKDHEIAFFGYDNTSIKEVDGVKVGMFGYTGWTHNATAKTNILKSIKKLKDQGAAIIIASYHWGIERDNYPNATQKNIAHFSIDNGVDLVLGHHPHVIQGLEKYKGKYIAYSLANFVFGGNRNPTDKDTFILQVKFSKTDTNTFTESINVIPCSVTSKKGENNYQPTPLQGKDKQRVLDRLNKYSSNVIVK</sequence>
<dbReference type="OrthoDB" id="9810906at2"/>
<gene>
    <name evidence="3" type="ORF">EHS13_27695</name>
</gene>
<evidence type="ECO:0000313" key="3">
    <source>
        <dbReference type="EMBL" id="QGQ98402.1"/>
    </source>
</evidence>
<accession>A0A6B8RRQ8</accession>
<dbReference type="Pfam" id="PF09587">
    <property type="entry name" value="PGA_cap"/>
    <property type="match status" value="1"/>
</dbReference>
<dbReference type="SMART" id="SM00854">
    <property type="entry name" value="PGA_cap"/>
    <property type="match status" value="1"/>
</dbReference>